<dbReference type="GO" id="GO:0008173">
    <property type="term" value="F:RNA methyltransferase activity"/>
    <property type="evidence" value="ECO:0007669"/>
    <property type="project" value="InterPro"/>
</dbReference>
<evidence type="ECO:0000256" key="2">
    <source>
        <dbReference type="ARBA" id="ARBA00022679"/>
    </source>
</evidence>
<dbReference type="GO" id="GO:0005829">
    <property type="term" value="C:cytosol"/>
    <property type="evidence" value="ECO:0007669"/>
    <property type="project" value="TreeGrafter"/>
</dbReference>
<dbReference type="Proteomes" id="UP000176429">
    <property type="component" value="Unassembled WGS sequence"/>
</dbReference>
<dbReference type="AlphaFoldDB" id="A0A1G2NUZ4"/>
<dbReference type="InterPro" id="IPR029026">
    <property type="entry name" value="tRNA_m1G_MTases_N"/>
</dbReference>
<reference evidence="4 5" key="1">
    <citation type="journal article" date="2016" name="Nat. Commun.">
        <title>Thousands of microbial genomes shed light on interconnected biogeochemical processes in an aquifer system.</title>
        <authorList>
            <person name="Anantharaman K."/>
            <person name="Brown C.T."/>
            <person name="Hug L.A."/>
            <person name="Sharon I."/>
            <person name="Castelle C.J."/>
            <person name="Probst A.J."/>
            <person name="Thomas B.C."/>
            <person name="Singh A."/>
            <person name="Wilkins M.J."/>
            <person name="Karaoz U."/>
            <person name="Brodie E.L."/>
            <person name="Williams K.H."/>
            <person name="Hubbard S.S."/>
            <person name="Banfield J.F."/>
        </authorList>
    </citation>
    <scope>NUCLEOTIDE SEQUENCE [LARGE SCALE GENOMIC DNA]</scope>
</reference>
<dbReference type="InterPro" id="IPR004441">
    <property type="entry name" value="rRNA_MeTrfase_TrmH"/>
</dbReference>
<gene>
    <name evidence="4" type="ORF">A3H68_01265</name>
</gene>
<evidence type="ECO:0000313" key="5">
    <source>
        <dbReference type="Proteomes" id="UP000176429"/>
    </source>
</evidence>
<evidence type="ECO:0000256" key="1">
    <source>
        <dbReference type="ARBA" id="ARBA00022603"/>
    </source>
</evidence>
<dbReference type="Gene3D" id="3.40.1280.10">
    <property type="match status" value="1"/>
</dbReference>
<dbReference type="GO" id="GO:0032259">
    <property type="term" value="P:methylation"/>
    <property type="evidence" value="ECO:0007669"/>
    <property type="project" value="UniProtKB-KW"/>
</dbReference>
<evidence type="ECO:0000313" key="4">
    <source>
        <dbReference type="EMBL" id="OHA39904.1"/>
    </source>
</evidence>
<feature type="domain" description="tRNA/rRNA methyltransferase SpoU type" evidence="3">
    <location>
        <begin position="17"/>
        <end position="163"/>
    </location>
</feature>
<sequence>MKNFVGKTRENGARDSVVILEDVRSVHNVGAIFRTAEAAGVSKIYLCGVSPAPFDRFGRVRKDFAKTALGAEKIVAWEQVTDAGAVIRRLKKDGYFICAIEQTPRSVDFREIPDGKNVVYIFGNEVLGVSKTVLDTADLVADIPMCGRKESLNVSVAVGIILYSRYR</sequence>
<organism evidence="4 5">
    <name type="scientific">Candidatus Taylorbacteria bacterium RIFCSPLOWO2_02_FULL_46_40</name>
    <dbReference type="NCBI Taxonomy" id="1802329"/>
    <lineage>
        <taxon>Bacteria</taxon>
        <taxon>Candidatus Tayloriibacteriota</taxon>
    </lineage>
</organism>
<dbReference type="GO" id="GO:0006396">
    <property type="term" value="P:RNA processing"/>
    <property type="evidence" value="ECO:0007669"/>
    <property type="project" value="InterPro"/>
</dbReference>
<accession>A0A1G2NUZ4</accession>
<dbReference type="InterPro" id="IPR029028">
    <property type="entry name" value="Alpha/beta_knot_MTases"/>
</dbReference>
<dbReference type="InterPro" id="IPR001537">
    <property type="entry name" value="SpoU_MeTrfase"/>
</dbReference>
<keyword evidence="1" id="KW-0489">Methyltransferase</keyword>
<dbReference type="PANTHER" id="PTHR46429:SF1">
    <property type="entry name" value="23S RRNA (GUANOSINE-2'-O-)-METHYLTRANSFERASE RLMB"/>
    <property type="match status" value="1"/>
</dbReference>
<dbReference type="Pfam" id="PF00588">
    <property type="entry name" value="SpoU_methylase"/>
    <property type="match status" value="1"/>
</dbReference>
<dbReference type="GO" id="GO:0003723">
    <property type="term" value="F:RNA binding"/>
    <property type="evidence" value="ECO:0007669"/>
    <property type="project" value="InterPro"/>
</dbReference>
<evidence type="ECO:0000259" key="3">
    <source>
        <dbReference type="Pfam" id="PF00588"/>
    </source>
</evidence>
<proteinExistence type="predicted"/>
<keyword evidence="2" id="KW-0808">Transferase</keyword>
<protein>
    <recommendedName>
        <fullName evidence="3">tRNA/rRNA methyltransferase SpoU type domain-containing protein</fullName>
    </recommendedName>
</protein>
<name>A0A1G2NUZ4_9BACT</name>
<dbReference type="SUPFAM" id="SSF75217">
    <property type="entry name" value="alpha/beta knot"/>
    <property type="match status" value="1"/>
</dbReference>
<dbReference type="PANTHER" id="PTHR46429">
    <property type="entry name" value="23S RRNA (GUANOSINE-2'-O-)-METHYLTRANSFERASE RLMB"/>
    <property type="match status" value="1"/>
</dbReference>
<dbReference type="EMBL" id="MHSH01000061">
    <property type="protein sequence ID" value="OHA39904.1"/>
    <property type="molecule type" value="Genomic_DNA"/>
</dbReference>
<comment type="caution">
    <text evidence="4">The sequence shown here is derived from an EMBL/GenBank/DDBJ whole genome shotgun (WGS) entry which is preliminary data.</text>
</comment>